<evidence type="ECO:0000313" key="1">
    <source>
        <dbReference type="EMBL" id="GBN91763.1"/>
    </source>
</evidence>
<evidence type="ECO:0000313" key="2">
    <source>
        <dbReference type="EMBL" id="GBN91766.1"/>
    </source>
</evidence>
<keyword evidence="3" id="KW-1185">Reference proteome</keyword>
<evidence type="ECO:0000313" key="3">
    <source>
        <dbReference type="Proteomes" id="UP000499080"/>
    </source>
</evidence>
<proteinExistence type="predicted"/>
<sequence>MSLSCLASLIVGEGVLQGLPDQPNIDLAKDLHDDQVNFDVVFPIHPNLPSQALEFSEEATLEGPMHVLLDSGKVSMLATTYAQCPVLKANLAPDKLSDIESCH</sequence>
<organism evidence="1 3">
    <name type="scientific">Araneus ventricosus</name>
    <name type="common">Orbweaver spider</name>
    <name type="synonym">Epeira ventricosa</name>
    <dbReference type="NCBI Taxonomy" id="182803"/>
    <lineage>
        <taxon>Eukaryota</taxon>
        <taxon>Metazoa</taxon>
        <taxon>Ecdysozoa</taxon>
        <taxon>Arthropoda</taxon>
        <taxon>Chelicerata</taxon>
        <taxon>Arachnida</taxon>
        <taxon>Araneae</taxon>
        <taxon>Araneomorphae</taxon>
        <taxon>Entelegynae</taxon>
        <taxon>Araneoidea</taxon>
        <taxon>Araneidae</taxon>
        <taxon>Araneus</taxon>
    </lineage>
</organism>
<reference evidence="1 3" key="1">
    <citation type="journal article" date="2019" name="Sci. Rep.">
        <title>Orb-weaving spider Araneus ventricosus genome elucidates the spidroin gene catalogue.</title>
        <authorList>
            <person name="Kono N."/>
            <person name="Nakamura H."/>
            <person name="Ohtoshi R."/>
            <person name="Moran D.A.P."/>
            <person name="Shinohara A."/>
            <person name="Yoshida Y."/>
            <person name="Fujiwara M."/>
            <person name="Mori M."/>
            <person name="Tomita M."/>
            <person name="Arakawa K."/>
        </authorList>
    </citation>
    <scope>NUCLEOTIDE SEQUENCE [LARGE SCALE GENOMIC DNA]</scope>
</reference>
<dbReference type="EMBL" id="BGPR01024050">
    <property type="protein sequence ID" value="GBN91766.1"/>
    <property type="molecule type" value="Genomic_DNA"/>
</dbReference>
<dbReference type="AlphaFoldDB" id="A0A4Y2SVT4"/>
<name>A0A4Y2SVT4_ARAVE</name>
<comment type="caution">
    <text evidence="1">The sequence shown here is derived from an EMBL/GenBank/DDBJ whole genome shotgun (WGS) entry which is preliminary data.</text>
</comment>
<protein>
    <submittedName>
        <fullName evidence="1">Uncharacterized protein</fullName>
    </submittedName>
</protein>
<accession>A0A4Y2SVT4</accession>
<dbReference type="Proteomes" id="UP000499080">
    <property type="component" value="Unassembled WGS sequence"/>
</dbReference>
<dbReference type="EMBL" id="BGPR01024049">
    <property type="protein sequence ID" value="GBN91763.1"/>
    <property type="molecule type" value="Genomic_DNA"/>
</dbReference>
<gene>
    <name evidence="1" type="ORF">AVEN_137168_1</name>
    <name evidence="2" type="ORF">AVEN_156455_1</name>
</gene>